<organism evidence="2 3">
    <name type="scientific">Pocillopora damicornis</name>
    <name type="common">Cauliflower coral</name>
    <name type="synonym">Millepora damicornis</name>
    <dbReference type="NCBI Taxonomy" id="46731"/>
    <lineage>
        <taxon>Eukaryota</taxon>
        <taxon>Metazoa</taxon>
        <taxon>Cnidaria</taxon>
        <taxon>Anthozoa</taxon>
        <taxon>Hexacorallia</taxon>
        <taxon>Scleractinia</taxon>
        <taxon>Astrocoeniina</taxon>
        <taxon>Pocilloporidae</taxon>
        <taxon>Pocillopora</taxon>
    </lineage>
</organism>
<evidence type="ECO:0000313" key="3">
    <source>
        <dbReference type="Proteomes" id="UP000275408"/>
    </source>
</evidence>
<evidence type="ECO:0000313" key="2">
    <source>
        <dbReference type="EMBL" id="RMX37920.1"/>
    </source>
</evidence>
<dbReference type="Pfam" id="PF00582">
    <property type="entry name" value="Usp"/>
    <property type="match status" value="2"/>
</dbReference>
<dbReference type="CDD" id="cd23659">
    <property type="entry name" value="USP_At3g01520-like"/>
    <property type="match status" value="2"/>
</dbReference>
<name>A0A3M6T932_POCDA</name>
<gene>
    <name evidence="2" type="ORF">pdam_00007095</name>
</gene>
<dbReference type="AlphaFoldDB" id="A0A3M6T932"/>
<reference evidence="2 3" key="1">
    <citation type="journal article" date="2018" name="Sci. Rep.">
        <title>Comparative analysis of the Pocillopora damicornis genome highlights role of immune system in coral evolution.</title>
        <authorList>
            <person name="Cunning R."/>
            <person name="Bay R.A."/>
            <person name="Gillette P."/>
            <person name="Baker A.C."/>
            <person name="Traylor-Knowles N."/>
        </authorList>
    </citation>
    <scope>NUCLEOTIDE SEQUENCE [LARGE SCALE GENOMIC DNA]</scope>
    <source>
        <strain evidence="2">RSMAS</strain>
        <tissue evidence="2">Whole animal</tissue>
    </source>
</reference>
<dbReference type="EMBL" id="RCHS01004067">
    <property type="protein sequence ID" value="RMX37920.1"/>
    <property type="molecule type" value="Genomic_DNA"/>
</dbReference>
<dbReference type="SUPFAM" id="SSF52402">
    <property type="entry name" value="Adenine nucleotide alpha hydrolases-like"/>
    <property type="match status" value="2"/>
</dbReference>
<dbReference type="InterPro" id="IPR014729">
    <property type="entry name" value="Rossmann-like_a/b/a_fold"/>
</dbReference>
<feature type="domain" description="UspA" evidence="1">
    <location>
        <begin position="8"/>
        <end position="155"/>
    </location>
</feature>
<sequence length="347" mass="38798">MAGSEENVRKIVLGIDGSEHCERALEWYVKNLSNKKTDKLFIIHAQEPPTIPAAPYPYGYAYYEEWQHLLQKSDKHAKELLESFGAKCNHHELKFKLYKEESNRPGEVICKLAKDEGADIILIGSRGVGTLRRTFLGSVSDYCVHHTHIPVVVIPPQDSHESNSHVKCVTLIVERGTSSFCPRPNVKVNMSAEASECTARKILIAVDGSEHGYMEKIHSAGDSVIVLHAFEIPSLPYSSGPFVFAYYEEWSEMVNGLREQAKEMMLGYEERCKEKKLHYEMILIAGKPAGNVICSEAKTQKVDLVITGCRGLSKARRTILGSVSDYVVHHSGLPVCVVPPPLKKHDQ</sequence>
<evidence type="ECO:0000259" key="1">
    <source>
        <dbReference type="Pfam" id="PF00582"/>
    </source>
</evidence>
<feature type="domain" description="UspA" evidence="1">
    <location>
        <begin position="200"/>
        <end position="339"/>
    </location>
</feature>
<dbReference type="PANTHER" id="PTHR46989:SF3">
    <property type="entry name" value="USPA DOMAIN-CONTAINING PROTEIN"/>
    <property type="match status" value="1"/>
</dbReference>
<dbReference type="PRINTS" id="PR01438">
    <property type="entry name" value="UNVRSLSTRESS"/>
</dbReference>
<proteinExistence type="predicted"/>
<dbReference type="Gene3D" id="3.40.50.620">
    <property type="entry name" value="HUPs"/>
    <property type="match status" value="2"/>
</dbReference>
<dbReference type="InterPro" id="IPR006015">
    <property type="entry name" value="Universal_stress_UspA"/>
</dbReference>
<dbReference type="OrthoDB" id="843225at2759"/>
<accession>A0A3M6T932</accession>
<protein>
    <recommendedName>
        <fullName evidence="1">UspA domain-containing protein</fullName>
    </recommendedName>
</protein>
<keyword evidence="3" id="KW-1185">Reference proteome</keyword>
<dbReference type="STRING" id="46731.A0A3M6T932"/>
<dbReference type="Proteomes" id="UP000275408">
    <property type="component" value="Unassembled WGS sequence"/>
</dbReference>
<dbReference type="PANTHER" id="PTHR46989">
    <property type="entry name" value="USP DOMAIN-CONTAINING PROTEIN"/>
    <property type="match status" value="1"/>
</dbReference>
<comment type="caution">
    <text evidence="2">The sequence shown here is derived from an EMBL/GenBank/DDBJ whole genome shotgun (WGS) entry which is preliminary data.</text>
</comment>
<dbReference type="InterPro" id="IPR006016">
    <property type="entry name" value="UspA"/>
</dbReference>